<proteinExistence type="predicted"/>
<comment type="caution">
    <text evidence="2">The sequence shown here is derived from an EMBL/GenBank/DDBJ whole genome shotgun (WGS) entry which is preliminary data.</text>
</comment>
<feature type="compositionally biased region" description="Low complexity" evidence="1">
    <location>
        <begin position="28"/>
        <end position="41"/>
    </location>
</feature>
<sequence>MPSKETVTAYLNHTAGAAESICDSAQNSDAGSLDSNSRSSSPPIHDGIHDGIHDNSSNASNASNASNDQQDEEQDDGEQLQDNDPPEFDSSQHELAKQVRVTQGQVSTPPNSFILKSSSILIPNSSLFASCSSSLLPTPAP</sequence>
<dbReference type="Proteomes" id="UP001165122">
    <property type="component" value="Unassembled WGS sequence"/>
</dbReference>
<dbReference type="AlphaFoldDB" id="A0A9W7FTB9"/>
<evidence type="ECO:0000313" key="3">
    <source>
        <dbReference type="Proteomes" id="UP001165122"/>
    </source>
</evidence>
<organism evidence="2 3">
    <name type="scientific">Triparma laevis f. longispina</name>
    <dbReference type="NCBI Taxonomy" id="1714387"/>
    <lineage>
        <taxon>Eukaryota</taxon>
        <taxon>Sar</taxon>
        <taxon>Stramenopiles</taxon>
        <taxon>Ochrophyta</taxon>
        <taxon>Bolidophyceae</taxon>
        <taxon>Parmales</taxon>
        <taxon>Triparmaceae</taxon>
        <taxon>Triparma</taxon>
    </lineage>
</organism>
<evidence type="ECO:0000256" key="1">
    <source>
        <dbReference type="SAM" id="MobiDB-lite"/>
    </source>
</evidence>
<feature type="region of interest" description="Disordered" evidence="1">
    <location>
        <begin position="22"/>
        <end position="112"/>
    </location>
</feature>
<keyword evidence="3" id="KW-1185">Reference proteome</keyword>
<evidence type="ECO:0000313" key="2">
    <source>
        <dbReference type="EMBL" id="GMI17952.1"/>
    </source>
</evidence>
<accession>A0A9W7FTB9</accession>
<gene>
    <name evidence="2" type="ORF">TrLO_g8018</name>
</gene>
<feature type="compositionally biased region" description="Low complexity" evidence="1">
    <location>
        <begin position="55"/>
        <end position="68"/>
    </location>
</feature>
<name>A0A9W7FTB9_9STRA</name>
<feature type="compositionally biased region" description="Polar residues" evidence="1">
    <location>
        <begin position="100"/>
        <end position="112"/>
    </location>
</feature>
<protein>
    <submittedName>
        <fullName evidence="2">Uncharacterized protein</fullName>
    </submittedName>
</protein>
<dbReference type="EMBL" id="BRXW01000313">
    <property type="protein sequence ID" value="GMI17952.1"/>
    <property type="molecule type" value="Genomic_DNA"/>
</dbReference>
<reference evidence="3" key="1">
    <citation type="journal article" date="2023" name="Commun. Biol.">
        <title>Genome analysis of Parmales, the sister group of diatoms, reveals the evolutionary specialization of diatoms from phago-mixotrophs to photoautotrophs.</title>
        <authorList>
            <person name="Ban H."/>
            <person name="Sato S."/>
            <person name="Yoshikawa S."/>
            <person name="Yamada K."/>
            <person name="Nakamura Y."/>
            <person name="Ichinomiya M."/>
            <person name="Sato N."/>
            <person name="Blanc-Mathieu R."/>
            <person name="Endo H."/>
            <person name="Kuwata A."/>
            <person name="Ogata H."/>
        </authorList>
    </citation>
    <scope>NUCLEOTIDE SEQUENCE [LARGE SCALE GENOMIC DNA]</scope>
    <source>
        <strain evidence="3">NIES 3700</strain>
    </source>
</reference>
<feature type="compositionally biased region" description="Acidic residues" evidence="1">
    <location>
        <begin position="69"/>
        <end position="87"/>
    </location>
</feature>